<organism evidence="2 3">
    <name type="scientific">Ambispora gerdemannii</name>
    <dbReference type="NCBI Taxonomy" id="144530"/>
    <lineage>
        <taxon>Eukaryota</taxon>
        <taxon>Fungi</taxon>
        <taxon>Fungi incertae sedis</taxon>
        <taxon>Mucoromycota</taxon>
        <taxon>Glomeromycotina</taxon>
        <taxon>Glomeromycetes</taxon>
        <taxon>Archaeosporales</taxon>
        <taxon>Ambisporaceae</taxon>
        <taxon>Ambispora</taxon>
    </lineage>
</organism>
<feature type="non-terminal residue" evidence="2">
    <location>
        <position position="323"/>
    </location>
</feature>
<keyword evidence="3" id="KW-1185">Reference proteome</keyword>
<sequence length="323" mass="36850">MPLTTFININKTSLNNTNIEITLQKEISESLKTINQTDNINQILKVNVNEPLTYITRPITPINQPNSKTNPKTPRTPPTPSKIQPNWKKNSPSVQNNNNKNNEFNLEIQTPLPKFSSYTEFEHNNNQQTSHFTEKEHPLDPEFNEEIITVFSSEKYTHNNHSSDLLSSTSSNITVRHISESQIHNSVTNTIKDNQIPWQIVSRKSRHYAFIPENKLNQETTDQKRKWIMNTISNDPNFLGLFNPNSKFFNNFRLEFNSTNARDDAINTFTSLGVDTINTIAIPTIKSTNTANEPIIRNGVVILDIPTNMNETTVKLACNTIST</sequence>
<evidence type="ECO:0000256" key="1">
    <source>
        <dbReference type="SAM" id="MobiDB-lite"/>
    </source>
</evidence>
<feature type="region of interest" description="Disordered" evidence="1">
    <location>
        <begin position="57"/>
        <end position="101"/>
    </location>
</feature>
<reference evidence="2" key="1">
    <citation type="submission" date="2021-06" db="EMBL/GenBank/DDBJ databases">
        <authorList>
            <person name="Kallberg Y."/>
            <person name="Tangrot J."/>
            <person name="Rosling A."/>
        </authorList>
    </citation>
    <scope>NUCLEOTIDE SEQUENCE</scope>
    <source>
        <strain evidence="2">MT106</strain>
    </source>
</reference>
<accession>A0A9N9CSU3</accession>
<name>A0A9N9CSU3_9GLOM</name>
<proteinExistence type="predicted"/>
<protein>
    <submittedName>
        <fullName evidence="2">7224_t:CDS:1</fullName>
    </submittedName>
</protein>
<evidence type="ECO:0000313" key="3">
    <source>
        <dbReference type="Proteomes" id="UP000789831"/>
    </source>
</evidence>
<comment type="caution">
    <text evidence="2">The sequence shown here is derived from an EMBL/GenBank/DDBJ whole genome shotgun (WGS) entry which is preliminary data.</text>
</comment>
<dbReference type="Proteomes" id="UP000789831">
    <property type="component" value="Unassembled WGS sequence"/>
</dbReference>
<evidence type="ECO:0000313" key="2">
    <source>
        <dbReference type="EMBL" id="CAG8614365.1"/>
    </source>
</evidence>
<gene>
    <name evidence="2" type="ORF">AGERDE_LOCUS9753</name>
</gene>
<dbReference type="AlphaFoldDB" id="A0A9N9CSU3"/>
<dbReference type="EMBL" id="CAJVPL010002579">
    <property type="protein sequence ID" value="CAG8614365.1"/>
    <property type="molecule type" value="Genomic_DNA"/>
</dbReference>
<feature type="compositionally biased region" description="Polar residues" evidence="1">
    <location>
        <begin position="83"/>
        <end position="95"/>
    </location>
</feature>